<organism evidence="1 2">
    <name type="scientific">Candidatus Yanofskybacteria bacterium RIFCSPHIGHO2_01_FULL_41_26</name>
    <dbReference type="NCBI Taxonomy" id="1802661"/>
    <lineage>
        <taxon>Bacteria</taxon>
        <taxon>Candidatus Yanofskyibacteriota</taxon>
    </lineage>
</organism>
<dbReference type="STRING" id="1802661.A2649_04110"/>
<comment type="caution">
    <text evidence="1">The sequence shown here is derived from an EMBL/GenBank/DDBJ whole genome shotgun (WGS) entry which is preliminary data.</text>
</comment>
<dbReference type="Gene3D" id="1.10.510.10">
    <property type="entry name" value="Transferase(Phosphotransferase) domain 1"/>
    <property type="match status" value="1"/>
</dbReference>
<evidence type="ECO:0000313" key="1">
    <source>
        <dbReference type="EMBL" id="OGM99295.1"/>
    </source>
</evidence>
<dbReference type="SUPFAM" id="SSF56112">
    <property type="entry name" value="Protein kinase-like (PK-like)"/>
    <property type="match status" value="1"/>
</dbReference>
<dbReference type="InterPro" id="IPR011009">
    <property type="entry name" value="Kinase-like_dom_sf"/>
</dbReference>
<dbReference type="Proteomes" id="UP000176893">
    <property type="component" value="Unassembled WGS sequence"/>
</dbReference>
<proteinExistence type="predicted"/>
<reference evidence="1 2" key="1">
    <citation type="journal article" date="2016" name="Nat. Commun.">
        <title>Thousands of microbial genomes shed light on interconnected biogeochemical processes in an aquifer system.</title>
        <authorList>
            <person name="Anantharaman K."/>
            <person name="Brown C.T."/>
            <person name="Hug L.A."/>
            <person name="Sharon I."/>
            <person name="Castelle C.J."/>
            <person name="Probst A.J."/>
            <person name="Thomas B.C."/>
            <person name="Singh A."/>
            <person name="Wilkins M.J."/>
            <person name="Karaoz U."/>
            <person name="Brodie E.L."/>
            <person name="Williams K.H."/>
            <person name="Hubbard S.S."/>
            <person name="Banfield J.F."/>
        </authorList>
    </citation>
    <scope>NUCLEOTIDE SEQUENCE [LARGE SCALE GENOMIC DNA]</scope>
</reference>
<sequence length="574" mass="63747">MAGTRGNTQVTLEGKGPLTLRQNDYHASGGEGTVYKISGMAIKIYNDPEKMARDNISGKINKLSTLVHPYISVPQGLVFSSGKPIGFYMPFAEGEPLSRVFTNDFRTREGFADRDAVKLADRMRDIIRFAHDHGAILVDPNEFNWLAYLKGHDKPEPRIIDVDSWVIGKMPPMVAIVPSIRDWHTKGFNQLSDWFSWGVVTFQIFTGTHPYKGTLDGFTNLEARMKANASVFSNGVRLNRAVRDFNCIPNALRDWYEETFQTGKRTIPPISFDTGVAKAAVTRVVKIITASGSLVFDKIYSKTGDEAVHIWPCGVVLLKSGELVELRLKRVIGQLNSTDGEVVKVDGGWLIADWIRGQVVYTYVNESSLQSELLTLAVKSHHIFRSENRLFVVTDGGLTEIFFKVMGKAIIAVGQTWGAMVNSTKWFDGVGIQDAMGAMYVIIPFSDKACTQVRIRELDGLKTVSAKAGNRYIVIVAADKNGEYHKIELVMSCDYTSYQASKTLVDSPDLNVALLPKGVGATIVDDGELIIFVSTSGVVSKVSDKYITTDITLANWDDRVLYIRKGEVWTVRFK</sequence>
<evidence type="ECO:0000313" key="2">
    <source>
        <dbReference type="Proteomes" id="UP000176893"/>
    </source>
</evidence>
<evidence type="ECO:0008006" key="3">
    <source>
        <dbReference type="Google" id="ProtNLM"/>
    </source>
</evidence>
<accession>A0A1F8EGW6</accession>
<protein>
    <recommendedName>
        <fullName evidence="3">Protein kinase domain-containing protein</fullName>
    </recommendedName>
</protein>
<dbReference type="Gene3D" id="3.30.200.20">
    <property type="entry name" value="Phosphorylase Kinase, domain 1"/>
    <property type="match status" value="1"/>
</dbReference>
<dbReference type="EMBL" id="MGJB01000001">
    <property type="protein sequence ID" value="OGM99295.1"/>
    <property type="molecule type" value="Genomic_DNA"/>
</dbReference>
<name>A0A1F8EGW6_9BACT</name>
<dbReference type="AlphaFoldDB" id="A0A1F8EGW6"/>
<gene>
    <name evidence="1" type="ORF">A2649_04110</name>
</gene>